<dbReference type="InterPro" id="IPR050266">
    <property type="entry name" value="AB_hydrolase_sf"/>
</dbReference>
<dbReference type="SUPFAM" id="SSF53474">
    <property type="entry name" value="alpha/beta-Hydrolases"/>
    <property type="match status" value="1"/>
</dbReference>
<dbReference type="PRINTS" id="PR00111">
    <property type="entry name" value="ABHYDROLASE"/>
</dbReference>
<dbReference type="PANTHER" id="PTHR43798:SF33">
    <property type="entry name" value="HYDROLASE, PUTATIVE (AFU_ORTHOLOGUE AFUA_2G14860)-RELATED"/>
    <property type="match status" value="1"/>
</dbReference>
<evidence type="ECO:0000313" key="2">
    <source>
        <dbReference type="EMBL" id="MFC3606973.1"/>
    </source>
</evidence>
<dbReference type="Gene3D" id="3.40.50.1820">
    <property type="entry name" value="alpha/beta hydrolase"/>
    <property type="match status" value="1"/>
</dbReference>
<proteinExistence type="predicted"/>
<dbReference type="RefSeq" id="WP_386361533.1">
    <property type="nucleotide sequence ID" value="NZ_JBHRXZ010000012.1"/>
</dbReference>
<keyword evidence="2" id="KW-0378">Hydrolase</keyword>
<feature type="domain" description="AB hydrolase-1" evidence="1">
    <location>
        <begin position="64"/>
        <end position="182"/>
    </location>
</feature>
<dbReference type="EMBL" id="JBHRXZ010000012">
    <property type="protein sequence ID" value="MFC3606973.1"/>
    <property type="molecule type" value="Genomic_DNA"/>
</dbReference>
<dbReference type="GO" id="GO:0016787">
    <property type="term" value="F:hydrolase activity"/>
    <property type="evidence" value="ECO:0007669"/>
    <property type="project" value="UniProtKB-KW"/>
</dbReference>
<reference evidence="3" key="1">
    <citation type="journal article" date="2019" name="Int. J. Syst. Evol. Microbiol.">
        <title>The Global Catalogue of Microorganisms (GCM) 10K type strain sequencing project: providing services to taxonomists for standard genome sequencing and annotation.</title>
        <authorList>
            <consortium name="The Broad Institute Genomics Platform"/>
            <consortium name="The Broad Institute Genome Sequencing Center for Infectious Disease"/>
            <person name="Wu L."/>
            <person name="Ma J."/>
        </authorList>
    </citation>
    <scope>NUCLEOTIDE SEQUENCE [LARGE SCALE GENOMIC DNA]</scope>
    <source>
        <strain evidence="3">KCTC 42447</strain>
    </source>
</reference>
<evidence type="ECO:0000313" key="3">
    <source>
        <dbReference type="Proteomes" id="UP001595630"/>
    </source>
</evidence>
<dbReference type="Pfam" id="PF00561">
    <property type="entry name" value="Abhydrolase_1"/>
    <property type="match status" value="1"/>
</dbReference>
<comment type="caution">
    <text evidence="2">The sequence shown here is derived from an EMBL/GenBank/DDBJ whole genome shotgun (WGS) entry which is preliminary data.</text>
</comment>
<keyword evidence="3" id="KW-1185">Reference proteome</keyword>
<dbReference type="InterPro" id="IPR000073">
    <property type="entry name" value="AB_hydrolase_1"/>
</dbReference>
<dbReference type="PANTHER" id="PTHR43798">
    <property type="entry name" value="MONOACYLGLYCEROL LIPASE"/>
    <property type="match status" value="1"/>
</dbReference>
<organism evidence="2 3">
    <name type="scientific">Stutzerimonas tarimensis</name>
    <dbReference type="NCBI Taxonomy" id="1507735"/>
    <lineage>
        <taxon>Bacteria</taxon>
        <taxon>Pseudomonadati</taxon>
        <taxon>Pseudomonadota</taxon>
        <taxon>Gammaproteobacteria</taxon>
        <taxon>Pseudomonadales</taxon>
        <taxon>Pseudomonadaceae</taxon>
        <taxon>Stutzerimonas</taxon>
    </lineage>
</organism>
<name>A0ABV7T1Q8_9GAMM</name>
<dbReference type="InterPro" id="IPR029058">
    <property type="entry name" value="AB_hydrolase_fold"/>
</dbReference>
<dbReference type="Proteomes" id="UP001595630">
    <property type="component" value="Unassembled WGS sequence"/>
</dbReference>
<protein>
    <submittedName>
        <fullName evidence="2">Alpha/beta fold hydrolase</fullName>
    </submittedName>
</protein>
<sequence length="287" mass="31567">MRVVVALGGGALAARAWADDPADFGFAPRHEAMDPGSLASHFSEVEGLRIHALRSLDAAPADAPALVLVHGSGLSGQYMIPTARELTDDFRLYIPDIPGYGDSGDPGRVLNVPEMADWLDAWMDAVDLPRASFLGNSFGCQVIADLAARYPARVDRAILQGPTTPPDERSGFWQFIRWRQNNAYNPDWLGDVTADDYEKAGLWRLFRSFMYQITDRIEDKAPRVEAPVLVIRGEHDPIAHQAFCDLLVTLFPNGELHIIPEVAHTLVVTAPDEVARATRDFILEAPA</sequence>
<accession>A0ABV7T1Q8</accession>
<gene>
    <name evidence="2" type="ORF">ACFOMF_04150</name>
</gene>
<evidence type="ECO:0000259" key="1">
    <source>
        <dbReference type="Pfam" id="PF00561"/>
    </source>
</evidence>